<dbReference type="InterPro" id="IPR036397">
    <property type="entry name" value="RNaseH_sf"/>
</dbReference>
<gene>
    <name evidence="4" type="primary">LOC112684770</name>
</gene>
<evidence type="ECO:0000313" key="3">
    <source>
        <dbReference type="Proteomes" id="UP000694846"/>
    </source>
</evidence>
<feature type="region of interest" description="Disordered" evidence="1">
    <location>
        <begin position="200"/>
        <end position="231"/>
    </location>
</feature>
<dbReference type="Pfam" id="PF00075">
    <property type="entry name" value="RNase_H"/>
    <property type="match status" value="1"/>
</dbReference>
<keyword evidence="3" id="KW-1185">Reference proteome</keyword>
<dbReference type="Proteomes" id="UP000694846">
    <property type="component" value="Unplaced"/>
</dbReference>
<dbReference type="RefSeq" id="XP_025412218.1">
    <property type="nucleotide sequence ID" value="XM_025556433.1"/>
</dbReference>
<dbReference type="AlphaFoldDB" id="A0A8B8FNT1"/>
<proteinExistence type="predicted"/>
<protein>
    <submittedName>
        <fullName evidence="4">Uncharacterized protein LOC112684770</fullName>
    </submittedName>
</protein>
<name>A0A8B8FNT1_9HEMI</name>
<dbReference type="OrthoDB" id="6615482at2759"/>
<dbReference type="CDD" id="cd09276">
    <property type="entry name" value="Rnase_HI_RT_non_LTR"/>
    <property type="match status" value="1"/>
</dbReference>
<dbReference type="InterPro" id="IPR002156">
    <property type="entry name" value="RNaseH_domain"/>
</dbReference>
<dbReference type="PROSITE" id="PS50879">
    <property type="entry name" value="RNASE_H_1"/>
    <property type="match status" value="1"/>
</dbReference>
<feature type="domain" description="RNase H type-1" evidence="2">
    <location>
        <begin position="39"/>
        <end position="167"/>
    </location>
</feature>
<dbReference type="GO" id="GO:0003676">
    <property type="term" value="F:nucleic acid binding"/>
    <property type="evidence" value="ECO:0007669"/>
    <property type="project" value="InterPro"/>
</dbReference>
<dbReference type="GeneID" id="112684770"/>
<evidence type="ECO:0000259" key="2">
    <source>
        <dbReference type="PROSITE" id="PS50879"/>
    </source>
</evidence>
<reference evidence="4" key="1">
    <citation type="submission" date="2025-08" db="UniProtKB">
        <authorList>
            <consortium name="RefSeq"/>
        </authorList>
    </citation>
    <scope>IDENTIFICATION</scope>
    <source>
        <tissue evidence="4">Whole body</tissue>
    </source>
</reference>
<dbReference type="SUPFAM" id="SSF53098">
    <property type="entry name" value="Ribonuclease H-like"/>
    <property type="match status" value="1"/>
</dbReference>
<dbReference type="InterPro" id="IPR012337">
    <property type="entry name" value="RNaseH-like_sf"/>
</dbReference>
<sequence>MGRTKSPAGCQNLQNTLRNLYRSKRHVPKDYFNETIAHAQPHIQIYTDASITDKKAGAAIICGDTEIQIKLSDKCSIYTAEALAILEATKYFIQFVDNKRCFILSYSLSAITSIQNTVNPSNIARSIQNSCNIARSTGKHIAFMWISGHSNIAGNEKADATAKSTHNSTKAISISGFFYSDAKKIKKYIKTRQLYLGINSGHNRRPNLMKSKSQYSRGPYLQYSPKKKKLS</sequence>
<evidence type="ECO:0000313" key="4">
    <source>
        <dbReference type="RefSeq" id="XP_025412218.1"/>
    </source>
</evidence>
<evidence type="ECO:0000256" key="1">
    <source>
        <dbReference type="SAM" id="MobiDB-lite"/>
    </source>
</evidence>
<dbReference type="Gene3D" id="3.30.420.10">
    <property type="entry name" value="Ribonuclease H-like superfamily/Ribonuclease H"/>
    <property type="match status" value="1"/>
</dbReference>
<accession>A0A8B8FNT1</accession>
<dbReference type="GO" id="GO:0004523">
    <property type="term" value="F:RNA-DNA hybrid ribonuclease activity"/>
    <property type="evidence" value="ECO:0007669"/>
    <property type="project" value="InterPro"/>
</dbReference>
<organism evidence="3 4">
    <name type="scientific">Sipha flava</name>
    <name type="common">yellow sugarcane aphid</name>
    <dbReference type="NCBI Taxonomy" id="143950"/>
    <lineage>
        <taxon>Eukaryota</taxon>
        <taxon>Metazoa</taxon>
        <taxon>Ecdysozoa</taxon>
        <taxon>Arthropoda</taxon>
        <taxon>Hexapoda</taxon>
        <taxon>Insecta</taxon>
        <taxon>Pterygota</taxon>
        <taxon>Neoptera</taxon>
        <taxon>Paraneoptera</taxon>
        <taxon>Hemiptera</taxon>
        <taxon>Sternorrhyncha</taxon>
        <taxon>Aphidomorpha</taxon>
        <taxon>Aphidoidea</taxon>
        <taxon>Aphididae</taxon>
        <taxon>Sipha</taxon>
    </lineage>
</organism>